<dbReference type="EMBL" id="CAAALY010005989">
    <property type="protein sequence ID" value="VEL09300.1"/>
    <property type="molecule type" value="Genomic_DNA"/>
</dbReference>
<reference evidence="1" key="1">
    <citation type="submission" date="2018-11" db="EMBL/GenBank/DDBJ databases">
        <authorList>
            <consortium name="Pathogen Informatics"/>
        </authorList>
    </citation>
    <scope>NUCLEOTIDE SEQUENCE</scope>
</reference>
<dbReference type="Proteomes" id="UP000784294">
    <property type="component" value="Unassembled WGS sequence"/>
</dbReference>
<organism evidence="1 2">
    <name type="scientific">Protopolystoma xenopodis</name>
    <dbReference type="NCBI Taxonomy" id="117903"/>
    <lineage>
        <taxon>Eukaryota</taxon>
        <taxon>Metazoa</taxon>
        <taxon>Spiralia</taxon>
        <taxon>Lophotrochozoa</taxon>
        <taxon>Platyhelminthes</taxon>
        <taxon>Monogenea</taxon>
        <taxon>Polyopisthocotylea</taxon>
        <taxon>Polystomatidea</taxon>
        <taxon>Polystomatidae</taxon>
        <taxon>Protopolystoma</taxon>
    </lineage>
</organism>
<name>A0A3S5A1A7_9PLAT</name>
<dbReference type="AlphaFoldDB" id="A0A3S5A1A7"/>
<evidence type="ECO:0000313" key="2">
    <source>
        <dbReference type="Proteomes" id="UP000784294"/>
    </source>
</evidence>
<evidence type="ECO:0000313" key="1">
    <source>
        <dbReference type="EMBL" id="VEL09300.1"/>
    </source>
</evidence>
<keyword evidence="2" id="KW-1185">Reference proteome</keyword>
<proteinExistence type="predicted"/>
<protein>
    <submittedName>
        <fullName evidence="1">Uncharacterized protein</fullName>
    </submittedName>
</protein>
<sequence>MISLTFAEGFLCSTSTYSSRQQCLDPVFQTAALQLRHQPLEARSQITVVTLPPLHITISSGTRIINVHATRPTKWSQISIHVPRLVCSHSGRRTRMGGCKHRYLGRTASSRQVWRGSLLRGSETDDLAHAAEEIEQDILLHTFFHNVPHSRKGVEKGYSSLELWFDHLALKAGVKSRCTSSIQRQ</sequence>
<gene>
    <name evidence="1" type="ORF">PXEA_LOCUS2740</name>
</gene>
<accession>A0A3S5A1A7</accession>
<comment type="caution">
    <text evidence="1">The sequence shown here is derived from an EMBL/GenBank/DDBJ whole genome shotgun (WGS) entry which is preliminary data.</text>
</comment>